<dbReference type="InterPro" id="IPR036047">
    <property type="entry name" value="F-box-like_dom_sf"/>
</dbReference>
<proteinExistence type="predicted"/>
<accession>A0ABM0K3R9</accession>
<dbReference type="RefSeq" id="XP_005108069.1">
    <property type="nucleotide sequence ID" value="XM_005108012.3"/>
</dbReference>
<protein>
    <submittedName>
        <fullName evidence="4">F-box/LRR-repeat protein 6</fullName>
    </submittedName>
</protein>
<organism evidence="3 4">
    <name type="scientific">Aplysia californica</name>
    <name type="common">California sea hare</name>
    <dbReference type="NCBI Taxonomy" id="6500"/>
    <lineage>
        <taxon>Eukaryota</taxon>
        <taxon>Metazoa</taxon>
        <taxon>Spiralia</taxon>
        <taxon>Lophotrochozoa</taxon>
        <taxon>Mollusca</taxon>
        <taxon>Gastropoda</taxon>
        <taxon>Heterobranchia</taxon>
        <taxon>Euthyneura</taxon>
        <taxon>Tectipleura</taxon>
        <taxon>Aplysiida</taxon>
        <taxon>Aplysioidea</taxon>
        <taxon>Aplysiidae</taxon>
        <taxon>Aplysia</taxon>
    </lineage>
</organism>
<evidence type="ECO:0000313" key="3">
    <source>
        <dbReference type="Proteomes" id="UP000694888"/>
    </source>
</evidence>
<dbReference type="GeneID" id="101858360"/>
<dbReference type="InterPro" id="IPR032675">
    <property type="entry name" value="LRR_dom_sf"/>
</dbReference>
<reference evidence="4" key="1">
    <citation type="submission" date="2025-08" db="UniProtKB">
        <authorList>
            <consortium name="RefSeq"/>
        </authorList>
    </citation>
    <scope>IDENTIFICATION</scope>
</reference>
<sequence>MSSKDHGQGGASPLRQLCPHRSHKRKKRTISTEAATYTRQHLHRACKLVLEDTGECFFRMQKELNEMLKPRRKRLPKLPPEIWIKIFGYITQYRQYPFMLNGPLVCKYWYDLCRDPSLWTYVRVPYGGCYWNKRTDPFLMWMAKNRLAPCKEIDLTGWDITTLAVHELAKNCPRLEVVNLSYCTKVNKDIVEYLTRHCPNITTLDLSHTSNDLVSISSMTGIVERYNSQLLSLNLSGNLMHGFHWLINAICEQCPNLEVLSVYYCRVDVLALDVERLQSSLLQLRSLNLGYLLATSVNIEEKPSYLSPGFKSLEDLCIAVGPPCDFRKPLPVNDNFIERMVLASRQLKSLDVRGAERYSIQTLLKLPCPDLEKLVLGIRVIDDPRGLPHLVKQWRHSLTELVLSYSSFCMCDVTCAVNCLVSSENRVLHRIELENMDVEMPLIRAICDNCPNLKTVNLQKCFLLPKKLRRLFFNKTRIDNFRYLVSYFCKQMNINRGGCVHCHCH</sequence>
<name>A0ABM0K3R9_APLCA</name>
<dbReference type="InterPro" id="IPR001810">
    <property type="entry name" value="F-box_dom"/>
</dbReference>
<dbReference type="SUPFAM" id="SSF81383">
    <property type="entry name" value="F-box domain"/>
    <property type="match status" value="1"/>
</dbReference>
<dbReference type="PANTHER" id="PTHR38926">
    <property type="entry name" value="F-BOX DOMAIN CONTAINING PROTEIN, EXPRESSED"/>
    <property type="match status" value="1"/>
</dbReference>
<evidence type="ECO:0000256" key="1">
    <source>
        <dbReference type="SAM" id="MobiDB-lite"/>
    </source>
</evidence>
<dbReference type="Gene3D" id="3.80.10.10">
    <property type="entry name" value="Ribonuclease Inhibitor"/>
    <property type="match status" value="1"/>
</dbReference>
<gene>
    <name evidence="4" type="primary">LOC101858360</name>
</gene>
<feature type="domain" description="F-box" evidence="2">
    <location>
        <begin position="76"/>
        <end position="122"/>
    </location>
</feature>
<feature type="compositionally biased region" description="Basic residues" evidence="1">
    <location>
        <begin position="18"/>
        <end position="29"/>
    </location>
</feature>
<dbReference type="Gene3D" id="1.20.1280.50">
    <property type="match status" value="1"/>
</dbReference>
<feature type="region of interest" description="Disordered" evidence="1">
    <location>
        <begin position="1"/>
        <end position="30"/>
    </location>
</feature>
<dbReference type="Pfam" id="PF12937">
    <property type="entry name" value="F-box-like"/>
    <property type="match status" value="1"/>
</dbReference>
<dbReference type="Proteomes" id="UP000694888">
    <property type="component" value="Unplaced"/>
</dbReference>
<dbReference type="PANTHER" id="PTHR38926:SF5">
    <property type="entry name" value="F-BOX AND LEUCINE-RICH REPEAT PROTEIN 6"/>
    <property type="match status" value="1"/>
</dbReference>
<evidence type="ECO:0000313" key="4">
    <source>
        <dbReference type="RefSeq" id="XP_005108069.1"/>
    </source>
</evidence>
<dbReference type="SUPFAM" id="SSF52047">
    <property type="entry name" value="RNI-like"/>
    <property type="match status" value="1"/>
</dbReference>
<keyword evidence="3" id="KW-1185">Reference proteome</keyword>
<evidence type="ECO:0000259" key="2">
    <source>
        <dbReference type="Pfam" id="PF12937"/>
    </source>
</evidence>